<feature type="transmembrane region" description="Helical" evidence="8">
    <location>
        <begin position="24"/>
        <end position="46"/>
    </location>
</feature>
<keyword evidence="5 6" id="KW-0482">Metalloprotease</keyword>
<keyword evidence="8" id="KW-1133">Transmembrane helix</keyword>
<feature type="compositionally biased region" description="Basic and acidic residues" evidence="7">
    <location>
        <begin position="308"/>
        <end position="324"/>
    </location>
</feature>
<proteinExistence type="inferred from homology"/>
<keyword evidence="8" id="KW-0472">Membrane</keyword>
<comment type="cofactor">
    <cofactor evidence="6">
        <name>Zn(2+)</name>
        <dbReference type="ChEBI" id="CHEBI:29105"/>
    </cofactor>
    <text evidence="6">Binds 1 zinc ion per subunit.</text>
</comment>
<keyword evidence="8" id="KW-0812">Transmembrane</keyword>
<dbReference type="Proteomes" id="UP001500013">
    <property type="component" value="Unassembled WGS sequence"/>
</dbReference>
<feature type="domain" description="Peptidase M48" evidence="9">
    <location>
        <begin position="131"/>
        <end position="332"/>
    </location>
</feature>
<evidence type="ECO:0000256" key="4">
    <source>
        <dbReference type="ARBA" id="ARBA00022833"/>
    </source>
</evidence>
<evidence type="ECO:0000256" key="2">
    <source>
        <dbReference type="ARBA" id="ARBA00022723"/>
    </source>
</evidence>
<evidence type="ECO:0000256" key="8">
    <source>
        <dbReference type="SAM" id="Phobius"/>
    </source>
</evidence>
<evidence type="ECO:0000313" key="10">
    <source>
        <dbReference type="EMBL" id="GAA1984335.1"/>
    </source>
</evidence>
<protein>
    <recommendedName>
        <fullName evidence="9">Peptidase M48 domain-containing protein</fullName>
    </recommendedName>
</protein>
<keyword evidence="11" id="KW-1185">Reference proteome</keyword>
<evidence type="ECO:0000256" key="7">
    <source>
        <dbReference type="SAM" id="MobiDB-lite"/>
    </source>
</evidence>
<feature type="region of interest" description="Disordered" evidence="7">
    <location>
        <begin position="295"/>
        <end position="342"/>
    </location>
</feature>
<sequence length="375" mass="39273">MPISSSPSSRVAEAPTPVGPRSTAVTAFSVVVLAVAALAVALLVWATVAPKNAVQWVAVVLGWVFVAALAPRPSRAGDAVQLDPGDFPDTHALVAAVATELGVRPPTGLRVDIGFGAHLVGSSSTRRPVLVVGLPLWTCLTDDERIALLGHQLAHLGGPAGAGSALVAHAHGVLERLATLLVPLERGAVTDFEDTRLDVAYSNAIVNGMGRGVLRAVSFPAVLLLRAFERTASRDSRARAHAADLGAARVAGTTAVVRLLLTTMGISGLHTMAGAAVRRRENAFEALAAVRERPSPTAGDVARARTRARAEGPRGRATHPRGDLRLSALEARPTEPDAAALESRRSLVQRADAELAGLRPMLERPLRDELLDSWM</sequence>
<name>A0ABN2SCZ1_9MICO</name>
<dbReference type="CDD" id="cd07328">
    <property type="entry name" value="M48_Ste24p_like"/>
    <property type="match status" value="1"/>
</dbReference>
<feature type="transmembrane region" description="Helical" evidence="8">
    <location>
        <begin position="53"/>
        <end position="70"/>
    </location>
</feature>
<keyword evidence="2" id="KW-0479">Metal-binding</keyword>
<comment type="similarity">
    <text evidence="6">Belongs to the peptidase M48 family.</text>
</comment>
<comment type="caution">
    <text evidence="10">The sequence shown here is derived from an EMBL/GenBank/DDBJ whole genome shotgun (WGS) entry which is preliminary data.</text>
</comment>
<dbReference type="EMBL" id="BAAAPU010000007">
    <property type="protein sequence ID" value="GAA1984335.1"/>
    <property type="molecule type" value="Genomic_DNA"/>
</dbReference>
<dbReference type="Pfam" id="PF01435">
    <property type="entry name" value="Peptidase_M48"/>
    <property type="match status" value="1"/>
</dbReference>
<evidence type="ECO:0000256" key="5">
    <source>
        <dbReference type="ARBA" id="ARBA00023049"/>
    </source>
</evidence>
<evidence type="ECO:0000256" key="3">
    <source>
        <dbReference type="ARBA" id="ARBA00022801"/>
    </source>
</evidence>
<dbReference type="RefSeq" id="WP_344063370.1">
    <property type="nucleotide sequence ID" value="NZ_BAAAPU010000007.1"/>
</dbReference>
<evidence type="ECO:0000313" key="11">
    <source>
        <dbReference type="Proteomes" id="UP001500013"/>
    </source>
</evidence>
<organism evidence="10 11">
    <name type="scientific">Terrabacter lapilli</name>
    <dbReference type="NCBI Taxonomy" id="436231"/>
    <lineage>
        <taxon>Bacteria</taxon>
        <taxon>Bacillati</taxon>
        <taxon>Actinomycetota</taxon>
        <taxon>Actinomycetes</taxon>
        <taxon>Micrococcales</taxon>
        <taxon>Intrasporangiaceae</taxon>
        <taxon>Terrabacter</taxon>
    </lineage>
</organism>
<keyword evidence="1 6" id="KW-0645">Protease</keyword>
<reference evidence="10 11" key="1">
    <citation type="journal article" date="2019" name="Int. J. Syst. Evol. Microbiol.">
        <title>The Global Catalogue of Microorganisms (GCM) 10K type strain sequencing project: providing services to taxonomists for standard genome sequencing and annotation.</title>
        <authorList>
            <consortium name="The Broad Institute Genomics Platform"/>
            <consortium name="The Broad Institute Genome Sequencing Center for Infectious Disease"/>
            <person name="Wu L."/>
            <person name="Ma J."/>
        </authorList>
    </citation>
    <scope>NUCLEOTIDE SEQUENCE [LARGE SCALE GENOMIC DNA]</scope>
    <source>
        <strain evidence="10 11">JCM 15628</strain>
    </source>
</reference>
<keyword evidence="4 6" id="KW-0862">Zinc</keyword>
<gene>
    <name evidence="10" type="ORF">GCM10009817_27240</name>
</gene>
<keyword evidence="3 6" id="KW-0378">Hydrolase</keyword>
<evidence type="ECO:0000256" key="1">
    <source>
        <dbReference type="ARBA" id="ARBA00022670"/>
    </source>
</evidence>
<feature type="region of interest" description="Disordered" evidence="7">
    <location>
        <begin position="1"/>
        <end position="20"/>
    </location>
</feature>
<evidence type="ECO:0000259" key="9">
    <source>
        <dbReference type="Pfam" id="PF01435"/>
    </source>
</evidence>
<dbReference type="InterPro" id="IPR001915">
    <property type="entry name" value="Peptidase_M48"/>
</dbReference>
<evidence type="ECO:0000256" key="6">
    <source>
        <dbReference type="RuleBase" id="RU003983"/>
    </source>
</evidence>
<accession>A0ABN2SCZ1</accession>